<gene>
    <name evidence="2" type="ORF">DSM5745_09145</name>
</gene>
<dbReference type="GeneID" id="38119515"/>
<evidence type="ECO:0000313" key="2">
    <source>
        <dbReference type="EMBL" id="RDW67279.1"/>
    </source>
</evidence>
<evidence type="ECO:0000256" key="1">
    <source>
        <dbReference type="SAM" id="SignalP"/>
    </source>
</evidence>
<comment type="caution">
    <text evidence="2">The sequence shown here is derived from an EMBL/GenBank/DDBJ whole genome shotgun (WGS) entry which is preliminary data.</text>
</comment>
<feature type="chain" id="PRO_5017735995" evidence="1">
    <location>
        <begin position="19"/>
        <end position="268"/>
    </location>
</feature>
<protein>
    <submittedName>
        <fullName evidence="2">Uncharacterized protein</fullName>
    </submittedName>
</protein>
<dbReference type="EMBL" id="PVWQ01000012">
    <property type="protein sequence ID" value="RDW67279.1"/>
    <property type="molecule type" value="Genomic_DNA"/>
</dbReference>
<organism evidence="2 3">
    <name type="scientific">Aspergillus mulundensis</name>
    <dbReference type="NCBI Taxonomy" id="1810919"/>
    <lineage>
        <taxon>Eukaryota</taxon>
        <taxon>Fungi</taxon>
        <taxon>Dikarya</taxon>
        <taxon>Ascomycota</taxon>
        <taxon>Pezizomycotina</taxon>
        <taxon>Eurotiomycetes</taxon>
        <taxon>Eurotiomycetidae</taxon>
        <taxon>Eurotiales</taxon>
        <taxon>Aspergillaceae</taxon>
        <taxon>Aspergillus</taxon>
        <taxon>Aspergillus subgen. Nidulantes</taxon>
    </lineage>
</organism>
<name>A0A3D8QZR5_9EURO</name>
<dbReference type="RefSeq" id="XP_026600247.1">
    <property type="nucleotide sequence ID" value="XM_026751161.1"/>
</dbReference>
<proteinExistence type="predicted"/>
<keyword evidence="1" id="KW-0732">Signal</keyword>
<dbReference type="STRING" id="1810919.A0A3D8QZR5"/>
<sequence length="268" mass="26617">MLYLAFLLLALWTASASASALAQGGGLPCSGTVQGCANRLQNNQAPGAASKSADCSSFQRTTVSLPATTVTSTVSTVTVTVTDCPDAPPEGRRLAARQVTVTPTATPTYLDGPCTTPGNYASACSCIGIPPTITTVPGPTETSSVTATVTVTVAPICEGATCPDYVPVTCEVGLFNICACGIDTNGDPFCFANDNCDDTPTCTSNAECAAGRKCLDVGPCCPGEEGLGHCFVEAPPGTCPPACGQGAGAQSLANPSSGECAGGILCAA</sequence>
<dbReference type="OrthoDB" id="5596743at2759"/>
<reference evidence="2 3" key="1">
    <citation type="journal article" date="2018" name="IMA Fungus">
        <title>IMA Genome-F 9: Draft genome sequence of Annulohypoxylon stygium, Aspergillus mulundensis, Berkeleyomyces basicola (syn. Thielaviopsis basicola), Ceratocystis smalleyi, two Cercospora beticola strains, Coleophoma cylindrospora, Fusarium fracticaudum, Phialophora cf. hyalina, and Morchella septimelata.</title>
        <authorList>
            <person name="Wingfield B.D."/>
            <person name="Bills G.F."/>
            <person name="Dong Y."/>
            <person name="Huang W."/>
            <person name="Nel W.J."/>
            <person name="Swalarsk-Parry B.S."/>
            <person name="Vaghefi N."/>
            <person name="Wilken P.M."/>
            <person name="An Z."/>
            <person name="de Beer Z.W."/>
            <person name="De Vos L."/>
            <person name="Chen L."/>
            <person name="Duong T.A."/>
            <person name="Gao Y."/>
            <person name="Hammerbacher A."/>
            <person name="Kikkert J.R."/>
            <person name="Li Y."/>
            <person name="Li H."/>
            <person name="Li K."/>
            <person name="Li Q."/>
            <person name="Liu X."/>
            <person name="Ma X."/>
            <person name="Naidoo K."/>
            <person name="Pethybridge S.J."/>
            <person name="Sun J."/>
            <person name="Steenkamp E.T."/>
            <person name="van der Nest M.A."/>
            <person name="van Wyk S."/>
            <person name="Wingfield M.J."/>
            <person name="Xiong C."/>
            <person name="Yue Q."/>
            <person name="Zhang X."/>
        </authorList>
    </citation>
    <scope>NUCLEOTIDE SEQUENCE [LARGE SCALE GENOMIC DNA]</scope>
    <source>
        <strain evidence="2 3">DSM 5745</strain>
    </source>
</reference>
<dbReference type="Proteomes" id="UP000256690">
    <property type="component" value="Unassembled WGS sequence"/>
</dbReference>
<accession>A0A3D8QZR5</accession>
<feature type="signal peptide" evidence="1">
    <location>
        <begin position="1"/>
        <end position="18"/>
    </location>
</feature>
<keyword evidence="3" id="KW-1185">Reference proteome</keyword>
<evidence type="ECO:0000313" key="3">
    <source>
        <dbReference type="Proteomes" id="UP000256690"/>
    </source>
</evidence>
<dbReference type="AlphaFoldDB" id="A0A3D8QZR5"/>